<keyword evidence="10" id="KW-0479">Metal-binding</keyword>
<dbReference type="InterPro" id="IPR001841">
    <property type="entry name" value="Znf_RING"/>
</dbReference>
<accession>A0A1E4SAB8</accession>
<dbReference type="EC" id="2.3.2.27" evidence="5"/>
<evidence type="ECO:0000313" key="23">
    <source>
        <dbReference type="Proteomes" id="UP000038830"/>
    </source>
</evidence>
<dbReference type="Gene3D" id="3.30.40.10">
    <property type="entry name" value="Zinc/RING finger domain, C3HC4 (zinc finger)"/>
    <property type="match status" value="1"/>
</dbReference>
<name>A0A0H5BZX5_CYBJN</name>
<dbReference type="PROSITE" id="PS50089">
    <property type="entry name" value="ZF_RING_2"/>
    <property type="match status" value="1"/>
</dbReference>
<dbReference type="CDD" id="cd16527">
    <property type="entry name" value="RING-HC_PEX10"/>
    <property type="match status" value="1"/>
</dbReference>
<keyword evidence="17" id="KW-0576">Peroxisome</keyword>
<dbReference type="SMART" id="SM00184">
    <property type="entry name" value="RING"/>
    <property type="match status" value="1"/>
</dbReference>
<dbReference type="STRING" id="983966.A0A0H5BZX5"/>
<evidence type="ECO:0000259" key="20">
    <source>
        <dbReference type="PROSITE" id="PS50089"/>
    </source>
</evidence>
<keyword evidence="9" id="KW-0812">Transmembrane</keyword>
<keyword evidence="11 19" id="KW-0863">Zinc-finger</keyword>
<dbReference type="OrthoDB" id="6270329at2759"/>
<keyword evidence="8" id="KW-0808">Transferase</keyword>
<reference evidence="23" key="2">
    <citation type="journal article" date="2015" name="J. Biotechnol.">
        <title>The structure of the Cyberlindnera jadinii genome and its relation to Candida utilis analyzed by the occurrence of single nucleotide polymorphisms.</title>
        <authorList>
            <person name="Rupp O."/>
            <person name="Brinkrolf K."/>
            <person name="Buerth C."/>
            <person name="Kunigo M."/>
            <person name="Schneider J."/>
            <person name="Jaenicke S."/>
            <person name="Goesmann A."/>
            <person name="Puehler A."/>
            <person name="Jaeger K.-E."/>
            <person name="Ernst J.F."/>
        </authorList>
    </citation>
    <scope>NUCLEOTIDE SEQUENCE [LARGE SCALE GENOMIC DNA]</scope>
    <source>
        <strain evidence="23">ATCC 18201 / CBS 1600 / BCRC 20928 / JCM 3617 / NBRC 0987 / NRRL Y-1542</strain>
    </source>
</reference>
<comment type="catalytic activity">
    <reaction evidence="1">
        <text>S-ubiquitinyl-[E2 ubiquitin-conjugating enzyme]-L-cysteine + [acceptor protein]-L-lysine = [E2 ubiquitin-conjugating enzyme]-L-cysteine + N(6)-ubiquitinyl-[acceptor protein]-L-lysine.</text>
        <dbReference type="EC" id="2.3.2.27"/>
    </reaction>
</comment>
<dbReference type="InterPro" id="IPR025654">
    <property type="entry name" value="PEX2/10"/>
</dbReference>
<dbReference type="EMBL" id="KV453925">
    <property type="protein sequence ID" value="ODV76451.1"/>
    <property type="molecule type" value="Genomic_DNA"/>
</dbReference>
<reference evidence="21" key="1">
    <citation type="submission" date="2014-12" db="EMBL/GenBank/DDBJ databases">
        <authorList>
            <person name="Jaenicke S."/>
        </authorList>
    </citation>
    <scope>NUCLEOTIDE SEQUENCE [LARGE SCALE GENOMIC DNA]</scope>
    <source>
        <strain evidence="21">CBS1600</strain>
    </source>
</reference>
<dbReference type="GO" id="GO:0016562">
    <property type="term" value="P:protein import into peroxisome matrix, receptor recycling"/>
    <property type="evidence" value="ECO:0007669"/>
    <property type="project" value="UniProtKB-ARBA"/>
</dbReference>
<dbReference type="PANTHER" id="PTHR23350">
    <property type="entry name" value="PEROXISOME ASSEMBLY PROTEIN 10"/>
    <property type="match status" value="1"/>
</dbReference>
<evidence type="ECO:0000256" key="9">
    <source>
        <dbReference type="ARBA" id="ARBA00022692"/>
    </source>
</evidence>
<keyword evidence="14" id="KW-0653">Protein transport</keyword>
<sequence>MSEGLESDGLKRDQQALVPVQDHVLPFADAPSIVRAHQKDSYFESVLRDKVQGAVQVLTGQRFIHTHPDEITVAAKALYVGLTTVLGSRTLGEEYTDLMYVTRDGKRIPKLLRRLGFLASYSIIPYVITRILRRLLPVDEGEGASSKKNWFQSLSYSKILDTLLNVHLALFYFNGAYYDLAKRIFGLRYAFGHRVDKEEQLSRGGYELLGGLIFTQIAFKAIKHFSESFQNDRTRKSNTEVSDNITGVPPSVPSNDIDLSNPKLLKFIPDFSRNCMLCLSPMTNPSCAPCGHLFCWNCISDWSRDHPECPLCRQALTEQSILPLR</sequence>
<evidence type="ECO:0000256" key="8">
    <source>
        <dbReference type="ARBA" id="ARBA00022679"/>
    </source>
</evidence>
<keyword evidence="6" id="KW-0813">Transport</keyword>
<dbReference type="OMA" id="YCDVVQL"/>
<reference evidence="22 24" key="3">
    <citation type="journal article" date="2016" name="Proc. Natl. Acad. Sci. U.S.A.">
        <title>Comparative genomics of biotechnologically important yeasts.</title>
        <authorList>
            <person name="Riley R."/>
            <person name="Haridas S."/>
            <person name="Wolfe K.H."/>
            <person name="Lopes M.R."/>
            <person name="Hittinger C.T."/>
            <person name="Goeker M."/>
            <person name="Salamov A.A."/>
            <person name="Wisecaver J.H."/>
            <person name="Long T.M."/>
            <person name="Calvey C.H."/>
            <person name="Aerts A.L."/>
            <person name="Barry K.W."/>
            <person name="Choi C."/>
            <person name="Clum A."/>
            <person name="Coughlan A.Y."/>
            <person name="Deshpande S."/>
            <person name="Douglass A.P."/>
            <person name="Hanson S.J."/>
            <person name="Klenk H.-P."/>
            <person name="LaButti K.M."/>
            <person name="Lapidus A."/>
            <person name="Lindquist E.A."/>
            <person name="Lipzen A.M."/>
            <person name="Meier-Kolthoff J.P."/>
            <person name="Ohm R.A."/>
            <person name="Otillar R.P."/>
            <person name="Pangilinan J.L."/>
            <person name="Peng Y."/>
            <person name="Rokas A."/>
            <person name="Rosa C.A."/>
            <person name="Scheuner C."/>
            <person name="Sibirny A.A."/>
            <person name="Slot J.C."/>
            <person name="Stielow J.B."/>
            <person name="Sun H."/>
            <person name="Kurtzman C.P."/>
            <person name="Blackwell M."/>
            <person name="Grigoriev I.V."/>
            <person name="Jeffries T.W."/>
        </authorList>
    </citation>
    <scope>NUCLEOTIDE SEQUENCE [LARGE SCALE GENOMIC DNA]</scope>
    <source>
        <strain evidence="24">ATCC 18201 / CBS 1600 / BCRC 20928 / JCM 3617 / NBRC 0987 / NRRL Y-1542</strain>
        <strain evidence="22">NRRL Y-1542</strain>
    </source>
</reference>
<evidence type="ECO:0000256" key="15">
    <source>
        <dbReference type="ARBA" id="ARBA00022989"/>
    </source>
</evidence>
<evidence type="ECO:0000256" key="1">
    <source>
        <dbReference type="ARBA" id="ARBA00000900"/>
    </source>
</evidence>
<dbReference type="InterPro" id="IPR006845">
    <property type="entry name" value="Pex_N"/>
</dbReference>
<evidence type="ECO:0000256" key="10">
    <source>
        <dbReference type="ARBA" id="ARBA00022723"/>
    </source>
</evidence>
<evidence type="ECO:0000313" key="21">
    <source>
        <dbReference type="EMBL" id="CEP21080.1"/>
    </source>
</evidence>
<evidence type="ECO:0000256" key="2">
    <source>
        <dbReference type="ARBA" id="ARBA00004585"/>
    </source>
</evidence>
<keyword evidence="12" id="KW-0833">Ubl conjugation pathway</keyword>
<comment type="similarity">
    <text evidence="4">Belongs to the pex2/pex10/pex12 family.</text>
</comment>
<dbReference type="PROSITE" id="PS00518">
    <property type="entry name" value="ZF_RING_1"/>
    <property type="match status" value="1"/>
</dbReference>
<keyword evidence="13" id="KW-0862">Zinc</keyword>
<dbReference type="InterPro" id="IPR013083">
    <property type="entry name" value="Znf_RING/FYVE/PHD"/>
</dbReference>
<feature type="domain" description="RING-type" evidence="20">
    <location>
        <begin position="275"/>
        <end position="313"/>
    </location>
</feature>
<dbReference type="GO" id="GO:0005778">
    <property type="term" value="C:peroxisomal membrane"/>
    <property type="evidence" value="ECO:0007669"/>
    <property type="project" value="UniProtKB-SubCell"/>
</dbReference>
<dbReference type="AlphaFoldDB" id="A0A0H5BZX5"/>
<dbReference type="Pfam" id="PF13639">
    <property type="entry name" value="zf-RING_2"/>
    <property type="match status" value="1"/>
</dbReference>
<evidence type="ECO:0000313" key="22">
    <source>
        <dbReference type="EMBL" id="ODV76451.1"/>
    </source>
</evidence>
<evidence type="ECO:0000256" key="18">
    <source>
        <dbReference type="ARBA" id="ARBA00041230"/>
    </source>
</evidence>
<keyword evidence="15" id="KW-1133">Transmembrane helix</keyword>
<evidence type="ECO:0000256" key="5">
    <source>
        <dbReference type="ARBA" id="ARBA00012483"/>
    </source>
</evidence>
<gene>
    <name evidence="21" type="ORF">BN1211_1099</name>
    <name evidence="22" type="ORF">CYBJADRAFT_146560</name>
</gene>
<evidence type="ECO:0000256" key="19">
    <source>
        <dbReference type="PROSITE-ProRule" id="PRU00175"/>
    </source>
</evidence>
<keyword evidence="16" id="KW-0472">Membrane</keyword>
<organism evidence="21 23">
    <name type="scientific">Cyberlindnera jadinii (strain ATCC 18201 / CBS 1600 / BCRC 20928 / JCM 3617 / NBRC 0987 / NRRL Y-1542)</name>
    <name type="common">Torula yeast</name>
    <name type="synonym">Candida utilis</name>
    <dbReference type="NCBI Taxonomy" id="983966"/>
    <lineage>
        <taxon>Eukaryota</taxon>
        <taxon>Fungi</taxon>
        <taxon>Dikarya</taxon>
        <taxon>Ascomycota</taxon>
        <taxon>Saccharomycotina</taxon>
        <taxon>Saccharomycetes</taxon>
        <taxon>Phaffomycetales</taxon>
        <taxon>Phaffomycetaceae</taxon>
        <taxon>Cyberlindnera</taxon>
    </lineage>
</organism>
<dbReference type="GO" id="GO:0008270">
    <property type="term" value="F:zinc ion binding"/>
    <property type="evidence" value="ECO:0007669"/>
    <property type="project" value="UniProtKB-KW"/>
</dbReference>
<accession>A0A0H5BZX5</accession>
<comment type="subcellular location">
    <subcellularLocation>
        <location evidence="2">Peroxisome membrane</location>
        <topology evidence="2">Multi-pass membrane protein</topology>
    </subcellularLocation>
</comment>
<proteinExistence type="inferred from homology"/>
<evidence type="ECO:0000256" key="17">
    <source>
        <dbReference type="ARBA" id="ARBA00023140"/>
    </source>
</evidence>
<evidence type="ECO:0000256" key="13">
    <source>
        <dbReference type="ARBA" id="ARBA00022833"/>
    </source>
</evidence>
<dbReference type="GO" id="GO:0061630">
    <property type="term" value="F:ubiquitin protein ligase activity"/>
    <property type="evidence" value="ECO:0007669"/>
    <property type="project" value="UniProtKB-EC"/>
</dbReference>
<evidence type="ECO:0000313" key="24">
    <source>
        <dbReference type="Proteomes" id="UP000094389"/>
    </source>
</evidence>
<dbReference type="InterPro" id="IPR017907">
    <property type="entry name" value="Znf_RING_CS"/>
</dbReference>
<dbReference type="SUPFAM" id="SSF57850">
    <property type="entry name" value="RING/U-box"/>
    <property type="match status" value="1"/>
</dbReference>
<dbReference type="PANTHER" id="PTHR23350:SF0">
    <property type="entry name" value="PEROXISOME BIOGENESIS FACTOR 10"/>
    <property type="match status" value="1"/>
</dbReference>
<protein>
    <recommendedName>
        <fullName evidence="5">RING-type E3 ubiquitin transferase</fullName>
        <ecNumber evidence="5">2.3.2.27</ecNumber>
    </recommendedName>
    <alternativeName>
        <fullName evidence="18">Peroxin-10</fullName>
    </alternativeName>
</protein>
<dbReference type="EMBL" id="CDQK01000001">
    <property type="protein sequence ID" value="CEP21080.1"/>
    <property type="molecule type" value="Genomic_DNA"/>
</dbReference>
<dbReference type="Pfam" id="PF04757">
    <property type="entry name" value="Pex2_Pex12"/>
    <property type="match status" value="1"/>
</dbReference>
<evidence type="ECO:0000256" key="4">
    <source>
        <dbReference type="ARBA" id="ARBA00008704"/>
    </source>
</evidence>
<dbReference type="GO" id="GO:0016567">
    <property type="term" value="P:protein ubiquitination"/>
    <property type="evidence" value="ECO:0007669"/>
    <property type="project" value="UniProtKB-ARBA"/>
</dbReference>
<comment type="pathway">
    <text evidence="3">Protein modification; protein ubiquitination.</text>
</comment>
<evidence type="ECO:0000256" key="7">
    <source>
        <dbReference type="ARBA" id="ARBA00022593"/>
    </source>
</evidence>
<evidence type="ECO:0000256" key="3">
    <source>
        <dbReference type="ARBA" id="ARBA00004906"/>
    </source>
</evidence>
<dbReference type="Proteomes" id="UP000038830">
    <property type="component" value="Unassembled WGS sequence"/>
</dbReference>
<evidence type="ECO:0000256" key="6">
    <source>
        <dbReference type="ARBA" id="ARBA00022448"/>
    </source>
</evidence>
<evidence type="ECO:0000256" key="12">
    <source>
        <dbReference type="ARBA" id="ARBA00022786"/>
    </source>
</evidence>
<dbReference type="Proteomes" id="UP000094389">
    <property type="component" value="Unassembled WGS sequence"/>
</dbReference>
<evidence type="ECO:0000256" key="14">
    <source>
        <dbReference type="ARBA" id="ARBA00022927"/>
    </source>
</evidence>
<evidence type="ECO:0000256" key="11">
    <source>
        <dbReference type="ARBA" id="ARBA00022771"/>
    </source>
</evidence>
<keyword evidence="24" id="KW-1185">Reference proteome</keyword>
<keyword evidence="7" id="KW-0962">Peroxisome biogenesis</keyword>
<evidence type="ECO:0000256" key="16">
    <source>
        <dbReference type="ARBA" id="ARBA00023136"/>
    </source>
</evidence>